<dbReference type="Gene3D" id="3.30.240.20">
    <property type="entry name" value="bsu07140 like domains"/>
    <property type="match status" value="2"/>
</dbReference>
<evidence type="ECO:0000256" key="5">
    <source>
        <dbReference type="ARBA" id="ARBA00022989"/>
    </source>
</evidence>
<dbReference type="PANTHER" id="PTHR34582">
    <property type="entry name" value="UPF0702 TRANSMEMBRANE PROTEIN YCAP"/>
    <property type="match status" value="1"/>
</dbReference>
<dbReference type="GO" id="GO:0005886">
    <property type="term" value="C:plasma membrane"/>
    <property type="evidence" value="ECO:0007669"/>
    <property type="project" value="UniProtKB-SubCell"/>
</dbReference>
<evidence type="ECO:0000256" key="2">
    <source>
        <dbReference type="ARBA" id="ARBA00006448"/>
    </source>
</evidence>
<reference evidence="9" key="1">
    <citation type="submission" date="2020-10" db="EMBL/GenBank/DDBJ databases">
        <authorList>
            <person name="Gilroy R."/>
        </authorList>
    </citation>
    <scope>NUCLEOTIDE SEQUENCE</scope>
    <source>
        <strain evidence="9">CHK191-8634</strain>
    </source>
</reference>
<dbReference type="PANTHER" id="PTHR34582:SF6">
    <property type="entry name" value="UPF0702 TRANSMEMBRANE PROTEIN YCAP"/>
    <property type="match status" value="1"/>
</dbReference>
<dbReference type="InterPro" id="IPR023090">
    <property type="entry name" value="UPF0702_alpha/beta_dom_sf"/>
</dbReference>
<keyword evidence="3" id="KW-1003">Cell membrane</keyword>
<proteinExistence type="inferred from homology"/>
<comment type="subcellular location">
    <subcellularLocation>
        <location evidence="1">Cell membrane</location>
        <topology evidence="1">Multi-pass membrane protein</topology>
    </subcellularLocation>
</comment>
<feature type="transmembrane region" description="Helical" evidence="7">
    <location>
        <begin position="56"/>
        <end position="78"/>
    </location>
</feature>
<evidence type="ECO:0000256" key="3">
    <source>
        <dbReference type="ARBA" id="ARBA00022475"/>
    </source>
</evidence>
<dbReference type="InterPro" id="IPR007353">
    <property type="entry name" value="DUF421"/>
</dbReference>
<dbReference type="EMBL" id="DVMR01000051">
    <property type="protein sequence ID" value="HIU43924.1"/>
    <property type="molecule type" value="Genomic_DNA"/>
</dbReference>
<evidence type="ECO:0000313" key="10">
    <source>
        <dbReference type="Proteomes" id="UP000824073"/>
    </source>
</evidence>
<comment type="similarity">
    <text evidence="2">Belongs to the UPF0702 family.</text>
</comment>
<name>A0A9D1IXI3_9CLOT</name>
<reference evidence="9" key="2">
    <citation type="journal article" date="2021" name="PeerJ">
        <title>Extensive microbial diversity within the chicken gut microbiome revealed by metagenomics and culture.</title>
        <authorList>
            <person name="Gilroy R."/>
            <person name="Ravi A."/>
            <person name="Getino M."/>
            <person name="Pursley I."/>
            <person name="Horton D.L."/>
            <person name="Alikhan N.F."/>
            <person name="Baker D."/>
            <person name="Gharbi K."/>
            <person name="Hall N."/>
            <person name="Watson M."/>
            <person name="Adriaenssens E.M."/>
            <person name="Foster-Nyarko E."/>
            <person name="Jarju S."/>
            <person name="Secka A."/>
            <person name="Antonio M."/>
            <person name="Oren A."/>
            <person name="Chaudhuri R.R."/>
            <person name="La Ragione R."/>
            <person name="Hildebrand F."/>
            <person name="Pallen M.J."/>
        </authorList>
    </citation>
    <scope>NUCLEOTIDE SEQUENCE</scope>
    <source>
        <strain evidence="9">CHK191-8634</strain>
    </source>
</reference>
<keyword evidence="6 7" id="KW-0472">Membrane</keyword>
<sequence>MLVPFLRTLILYIFIIVAIRLMGKRQVGEMQPAELVITILVSAVASVPMQDIDIPLAHGVVPILTLIGAEVIISAISLHNLPFRRLLSGKPVIIIEHGKLNQKALRQLRLSIDDVLEDLRLKDVFDLRDVRLAQIETNGQISVLLEAPAQTATAKMLSLSPTPQDPFHLVVSDGRFLPENLSAIGKSRKWLDSVMAANGARQFSDVFFLCADKNGNTIFAKKEV</sequence>
<accession>A0A9D1IXI3</accession>
<feature type="domain" description="YetF C-terminal" evidence="8">
    <location>
        <begin position="79"/>
        <end position="209"/>
    </location>
</feature>
<evidence type="ECO:0000256" key="1">
    <source>
        <dbReference type="ARBA" id="ARBA00004651"/>
    </source>
</evidence>
<evidence type="ECO:0000256" key="4">
    <source>
        <dbReference type="ARBA" id="ARBA00022692"/>
    </source>
</evidence>
<dbReference type="Pfam" id="PF04239">
    <property type="entry name" value="DUF421"/>
    <property type="match status" value="1"/>
</dbReference>
<keyword evidence="5 7" id="KW-1133">Transmembrane helix</keyword>
<comment type="caution">
    <text evidence="9">The sequence shown here is derived from an EMBL/GenBank/DDBJ whole genome shotgun (WGS) entry which is preliminary data.</text>
</comment>
<evidence type="ECO:0000256" key="7">
    <source>
        <dbReference type="SAM" id="Phobius"/>
    </source>
</evidence>
<dbReference type="Proteomes" id="UP000824073">
    <property type="component" value="Unassembled WGS sequence"/>
</dbReference>
<feature type="transmembrane region" description="Helical" evidence="7">
    <location>
        <begin position="6"/>
        <end position="23"/>
    </location>
</feature>
<keyword evidence="4 7" id="KW-0812">Transmembrane</keyword>
<protein>
    <submittedName>
        <fullName evidence="9">DUF421 domain-containing protein</fullName>
    </submittedName>
</protein>
<organism evidence="9 10">
    <name type="scientific">Candidatus Ventrousia excrementavium</name>
    <dbReference type="NCBI Taxonomy" id="2840961"/>
    <lineage>
        <taxon>Bacteria</taxon>
        <taxon>Bacillati</taxon>
        <taxon>Bacillota</taxon>
        <taxon>Clostridia</taxon>
        <taxon>Eubacteriales</taxon>
        <taxon>Clostridiaceae</taxon>
        <taxon>Clostridiaceae incertae sedis</taxon>
        <taxon>Candidatus Ventrousia</taxon>
    </lineage>
</organism>
<evidence type="ECO:0000256" key="6">
    <source>
        <dbReference type="ARBA" id="ARBA00023136"/>
    </source>
</evidence>
<evidence type="ECO:0000259" key="8">
    <source>
        <dbReference type="Pfam" id="PF04239"/>
    </source>
</evidence>
<gene>
    <name evidence="9" type="ORF">IAB67_06475</name>
</gene>
<evidence type="ECO:0000313" key="9">
    <source>
        <dbReference type="EMBL" id="HIU43924.1"/>
    </source>
</evidence>
<dbReference type="AlphaFoldDB" id="A0A9D1IXI3"/>